<dbReference type="PANTHER" id="PTHR43267:SF2">
    <property type="entry name" value="TRNA THREONYLCARBAMOYLADENOSINE DEHYDRATASE 1-RELATED"/>
    <property type="match status" value="1"/>
</dbReference>
<protein>
    <submittedName>
        <fullName evidence="2">ThiF family adenylyltransferase</fullName>
    </submittedName>
</protein>
<dbReference type="InterPro" id="IPR000594">
    <property type="entry name" value="ThiF_NAD_FAD-bd"/>
</dbReference>
<keyword evidence="3" id="KW-1185">Reference proteome</keyword>
<evidence type="ECO:0000259" key="1">
    <source>
        <dbReference type="Pfam" id="PF00899"/>
    </source>
</evidence>
<proteinExistence type="predicted"/>
<reference evidence="3" key="1">
    <citation type="journal article" date="2019" name="Int. J. Syst. Evol. Microbiol.">
        <title>The Global Catalogue of Microorganisms (GCM) 10K type strain sequencing project: providing services to taxonomists for standard genome sequencing and annotation.</title>
        <authorList>
            <consortium name="The Broad Institute Genomics Platform"/>
            <consortium name="The Broad Institute Genome Sequencing Center for Infectious Disease"/>
            <person name="Wu L."/>
            <person name="Ma J."/>
        </authorList>
    </citation>
    <scope>NUCLEOTIDE SEQUENCE [LARGE SCALE GENOMIC DNA]</scope>
    <source>
        <strain evidence="3">XZYJT-10</strain>
    </source>
</reference>
<comment type="caution">
    <text evidence="2">The sequence shown here is derived from an EMBL/GenBank/DDBJ whole genome shotgun (WGS) entry which is preliminary data.</text>
</comment>
<feature type="domain" description="THIF-type NAD/FAD binding fold" evidence="1">
    <location>
        <begin position="171"/>
        <end position="370"/>
    </location>
</feature>
<dbReference type="EMBL" id="JBHTBJ010000076">
    <property type="protein sequence ID" value="MFC7280095.1"/>
    <property type="molecule type" value="Genomic_DNA"/>
</dbReference>
<evidence type="ECO:0000313" key="3">
    <source>
        <dbReference type="Proteomes" id="UP001596548"/>
    </source>
</evidence>
<dbReference type="SUPFAM" id="SSF69572">
    <property type="entry name" value="Activating enzymes of the ubiquitin-like proteins"/>
    <property type="match status" value="1"/>
</dbReference>
<dbReference type="InterPro" id="IPR045886">
    <property type="entry name" value="ThiF/MoeB/HesA"/>
</dbReference>
<keyword evidence="2" id="KW-0808">Transferase</keyword>
<dbReference type="GO" id="GO:0016779">
    <property type="term" value="F:nucleotidyltransferase activity"/>
    <property type="evidence" value="ECO:0007669"/>
    <property type="project" value="UniProtKB-KW"/>
</dbReference>
<dbReference type="Proteomes" id="UP001596548">
    <property type="component" value="Unassembled WGS sequence"/>
</dbReference>
<dbReference type="PANTHER" id="PTHR43267">
    <property type="entry name" value="TRNA THREONYLCARBAMOYLADENOSINE DEHYDRATASE"/>
    <property type="match status" value="1"/>
</dbReference>
<keyword evidence="2" id="KW-0548">Nucleotidyltransferase</keyword>
<dbReference type="RefSeq" id="WP_378978052.1">
    <property type="nucleotide sequence ID" value="NZ_JBHTBJ010000076.1"/>
</dbReference>
<dbReference type="InterPro" id="IPR035985">
    <property type="entry name" value="Ubiquitin-activating_enz"/>
</dbReference>
<dbReference type="Gene3D" id="3.40.50.720">
    <property type="entry name" value="NAD(P)-binding Rossmann-like Domain"/>
    <property type="match status" value="1"/>
</dbReference>
<dbReference type="Pfam" id="PF00899">
    <property type="entry name" value="ThiF"/>
    <property type="match status" value="1"/>
</dbReference>
<evidence type="ECO:0000313" key="2">
    <source>
        <dbReference type="EMBL" id="MFC7280095.1"/>
    </source>
</evidence>
<sequence length="423" mass="45130">MTNPYLVLVTSGTAARIAGSAQRWGRTAVAVDTDNELFGVIGSADGDASPVLDHPAGEAHPITRAQRPVPGLWAVVPPGSHETHADARRIGRQLRPTAFDAFFADVPVQARSAGTFVVATRQPGAAQEWAAWIAGDFGLRPLDIDILPPPSFDPLPDLGAGWPVEDLDRPVVVVGVGSIGSAVAHALARYGVREMVLVDPDRLRRHNLVRHQNTRAAIGQYKVDAMREAIGEQWPATRVTALRASVIAGADLMRPLFARSPLVICAADGVAARRTVSHLAWRAGSTAVFACVLRDGALGEVLRVRPWPGTPCLLCTRAALVKEGSFDPEPDLDAAYGTGEVHRPMTAIGSDLTMVAGLTAKLAVATLLENAGHYEHVIRPDWAMIGLRLDRGAPEPFDLFPGQLHWLPAADARPDCPTCGSQR</sequence>
<accession>A0ABW2I5H1</accession>
<name>A0ABW2I5H1_9ACTN</name>
<organism evidence="2 3">
    <name type="scientific">Paractinoplanes rhizophilus</name>
    <dbReference type="NCBI Taxonomy" id="1416877"/>
    <lineage>
        <taxon>Bacteria</taxon>
        <taxon>Bacillati</taxon>
        <taxon>Actinomycetota</taxon>
        <taxon>Actinomycetes</taxon>
        <taxon>Micromonosporales</taxon>
        <taxon>Micromonosporaceae</taxon>
        <taxon>Paractinoplanes</taxon>
    </lineage>
</organism>
<gene>
    <name evidence="2" type="ORF">ACFQS1_39575</name>
</gene>